<dbReference type="OrthoDB" id="146345at2"/>
<accession>A0A1G7ABI2</accession>
<proteinExistence type="predicted"/>
<evidence type="ECO:0000256" key="4">
    <source>
        <dbReference type="SAM" id="Phobius"/>
    </source>
</evidence>
<evidence type="ECO:0000256" key="2">
    <source>
        <dbReference type="ARBA" id="ARBA00022989"/>
    </source>
</evidence>
<sequence>MSPTASADSATWTRTALIAVASAAAIVTLSMGVRQSFGLMMQPVGSDLGISREAFGFAIALQNLLFGLVQPFIGAAADRFGTRPTLIGGSLLYIAGLILAASASGATSLGLALGVMVGMALSATTFVVVLSAVGRVVPEAQRSLAFGLVTAGGSLGQFAVVPLAQGLVGAFEWRMALWILAALIAFIALLAFGLPGRARKGAAAVAVEGPELGEALRCASRHSPYWLLNGGFFVCGFHVAFVGTHLPAYLVDGGLSPAVGAWSLALIGLFNIAGSWLFGLWGGRHSRTGLLAALYFARGLAMVIFLWLPLTPVSALVFASVFGFLWLGTVPLTSGAVVSMFGLRQLSTLYGIVFLSHQVGAFFGAWWAGRLFDATGSYEAIWWTSVALALLAAALSAATREQRAWRPA</sequence>
<feature type="transmembrane region" description="Helical" evidence="4">
    <location>
        <begin position="348"/>
        <end position="368"/>
    </location>
</feature>
<keyword evidence="2 4" id="KW-1133">Transmembrane helix</keyword>
<feature type="transmembrane region" description="Helical" evidence="4">
    <location>
        <begin position="316"/>
        <end position="341"/>
    </location>
</feature>
<dbReference type="EMBL" id="FNAG01000022">
    <property type="protein sequence ID" value="SDE12110.1"/>
    <property type="molecule type" value="Genomic_DNA"/>
</dbReference>
<dbReference type="RefSeq" id="WP_091246025.1">
    <property type="nucleotide sequence ID" value="NZ_FNAG01000022.1"/>
</dbReference>
<evidence type="ECO:0000256" key="1">
    <source>
        <dbReference type="ARBA" id="ARBA00022692"/>
    </source>
</evidence>
<dbReference type="Proteomes" id="UP000199603">
    <property type="component" value="Unassembled WGS sequence"/>
</dbReference>
<feature type="transmembrane region" description="Helical" evidence="4">
    <location>
        <begin position="176"/>
        <end position="194"/>
    </location>
</feature>
<keyword evidence="7" id="KW-1185">Reference proteome</keyword>
<reference evidence="6 7" key="1">
    <citation type="submission" date="2016-10" db="EMBL/GenBank/DDBJ databases">
        <authorList>
            <person name="de Groot N.N."/>
        </authorList>
    </citation>
    <scope>NUCLEOTIDE SEQUENCE [LARGE SCALE GENOMIC DNA]</scope>
    <source>
        <strain evidence="6 7">DSM 16957</strain>
    </source>
</reference>
<dbReference type="PANTHER" id="PTHR11360">
    <property type="entry name" value="MONOCARBOXYLATE TRANSPORTER"/>
    <property type="match status" value="1"/>
</dbReference>
<feature type="transmembrane region" description="Helical" evidence="4">
    <location>
        <begin position="226"/>
        <end position="246"/>
    </location>
</feature>
<dbReference type="InterPro" id="IPR050327">
    <property type="entry name" value="Proton-linked_MCT"/>
</dbReference>
<evidence type="ECO:0000313" key="7">
    <source>
        <dbReference type="Proteomes" id="UP000199603"/>
    </source>
</evidence>
<keyword evidence="1 4" id="KW-0812">Transmembrane</keyword>
<evidence type="ECO:0000256" key="3">
    <source>
        <dbReference type="ARBA" id="ARBA00023136"/>
    </source>
</evidence>
<protein>
    <submittedName>
        <fullName evidence="6">Predicted arabinose efflux permease, MFS family</fullName>
    </submittedName>
</protein>
<dbReference type="Pfam" id="PF07690">
    <property type="entry name" value="MFS_1"/>
    <property type="match status" value="1"/>
</dbReference>
<dbReference type="InterPro" id="IPR020846">
    <property type="entry name" value="MFS_dom"/>
</dbReference>
<dbReference type="CDD" id="cd17355">
    <property type="entry name" value="MFS_YcxA_like"/>
    <property type="match status" value="1"/>
</dbReference>
<feature type="transmembrane region" description="Helical" evidence="4">
    <location>
        <begin position="380"/>
        <end position="398"/>
    </location>
</feature>
<feature type="transmembrane region" description="Helical" evidence="4">
    <location>
        <begin position="290"/>
        <end position="310"/>
    </location>
</feature>
<feature type="transmembrane region" description="Helical" evidence="4">
    <location>
        <begin position="258"/>
        <end position="278"/>
    </location>
</feature>
<feature type="transmembrane region" description="Helical" evidence="4">
    <location>
        <begin position="109"/>
        <end position="132"/>
    </location>
</feature>
<feature type="transmembrane region" description="Helical" evidence="4">
    <location>
        <begin position="144"/>
        <end position="164"/>
    </location>
</feature>
<dbReference type="PROSITE" id="PS50850">
    <property type="entry name" value="MFS"/>
    <property type="match status" value="1"/>
</dbReference>
<dbReference type="GO" id="GO:0022857">
    <property type="term" value="F:transmembrane transporter activity"/>
    <property type="evidence" value="ECO:0007669"/>
    <property type="project" value="InterPro"/>
</dbReference>
<dbReference type="InterPro" id="IPR011701">
    <property type="entry name" value="MFS"/>
</dbReference>
<feature type="transmembrane region" description="Helical" evidence="4">
    <location>
        <begin position="12"/>
        <end position="34"/>
    </location>
</feature>
<feature type="transmembrane region" description="Helical" evidence="4">
    <location>
        <begin position="54"/>
        <end position="73"/>
    </location>
</feature>
<dbReference type="SUPFAM" id="SSF103473">
    <property type="entry name" value="MFS general substrate transporter"/>
    <property type="match status" value="1"/>
</dbReference>
<dbReference type="Gene3D" id="1.20.1250.20">
    <property type="entry name" value="MFS general substrate transporter like domains"/>
    <property type="match status" value="1"/>
</dbReference>
<organism evidence="6 7">
    <name type="scientific">Aquimonas voraii</name>
    <dbReference type="NCBI Taxonomy" id="265719"/>
    <lineage>
        <taxon>Bacteria</taxon>
        <taxon>Pseudomonadati</taxon>
        <taxon>Pseudomonadota</taxon>
        <taxon>Gammaproteobacteria</taxon>
        <taxon>Lysobacterales</taxon>
        <taxon>Lysobacteraceae</taxon>
        <taxon>Aquimonas</taxon>
    </lineage>
</organism>
<dbReference type="PANTHER" id="PTHR11360:SF284">
    <property type="entry name" value="EG:103B4.3 PROTEIN-RELATED"/>
    <property type="match status" value="1"/>
</dbReference>
<dbReference type="STRING" id="265719.SAMN04488509_12215"/>
<keyword evidence="3 4" id="KW-0472">Membrane</keyword>
<feature type="domain" description="Major facilitator superfamily (MFS) profile" evidence="5">
    <location>
        <begin position="16"/>
        <end position="404"/>
    </location>
</feature>
<evidence type="ECO:0000313" key="6">
    <source>
        <dbReference type="EMBL" id="SDE12110.1"/>
    </source>
</evidence>
<name>A0A1G7ABI2_9GAMM</name>
<dbReference type="AlphaFoldDB" id="A0A1G7ABI2"/>
<feature type="transmembrane region" description="Helical" evidence="4">
    <location>
        <begin position="85"/>
        <end position="103"/>
    </location>
</feature>
<gene>
    <name evidence="6" type="ORF">SAMN04488509_12215</name>
</gene>
<dbReference type="InterPro" id="IPR036259">
    <property type="entry name" value="MFS_trans_sf"/>
</dbReference>
<evidence type="ECO:0000259" key="5">
    <source>
        <dbReference type="PROSITE" id="PS50850"/>
    </source>
</evidence>